<evidence type="ECO:0008006" key="5">
    <source>
        <dbReference type="Google" id="ProtNLM"/>
    </source>
</evidence>
<protein>
    <recommendedName>
        <fullName evidence="5">DUF4148 domain-containing protein</fullName>
    </recommendedName>
</protein>
<evidence type="ECO:0000313" key="3">
    <source>
        <dbReference type="EMBL" id="GJE08324.1"/>
    </source>
</evidence>
<evidence type="ECO:0000256" key="1">
    <source>
        <dbReference type="SAM" id="MobiDB-lite"/>
    </source>
</evidence>
<reference evidence="3" key="2">
    <citation type="submission" date="2021-08" db="EMBL/GenBank/DDBJ databases">
        <authorList>
            <person name="Tani A."/>
            <person name="Ola A."/>
            <person name="Ogura Y."/>
            <person name="Katsura K."/>
            <person name="Hayashi T."/>
        </authorList>
    </citation>
    <scope>NUCLEOTIDE SEQUENCE</scope>
    <source>
        <strain evidence="3">LMG 23639</strain>
    </source>
</reference>
<dbReference type="RefSeq" id="WP_238277970.1">
    <property type="nucleotide sequence ID" value="NZ_BPQR01000075.1"/>
</dbReference>
<sequence length="89" mass="9071">MTIRLPAALLAASFLAAAPTASALAQSLDTLSTARVGRVEAAPQAGYYDDLATGSIARRGIDASAKGSNAEQPERVVPQYGDTAGGPRR</sequence>
<keyword evidence="2" id="KW-0732">Signal</keyword>
<evidence type="ECO:0000256" key="2">
    <source>
        <dbReference type="SAM" id="SignalP"/>
    </source>
</evidence>
<feature type="chain" id="PRO_5047283023" description="DUF4148 domain-containing protein" evidence="2">
    <location>
        <begin position="26"/>
        <end position="89"/>
    </location>
</feature>
<reference evidence="3" key="1">
    <citation type="journal article" date="2021" name="Front. Microbiol.">
        <title>Comprehensive Comparative Genomics and Phenotyping of Methylobacterium Species.</title>
        <authorList>
            <person name="Alessa O."/>
            <person name="Ogura Y."/>
            <person name="Fujitani Y."/>
            <person name="Takami H."/>
            <person name="Hayashi T."/>
            <person name="Sahin N."/>
            <person name="Tani A."/>
        </authorList>
    </citation>
    <scope>NUCLEOTIDE SEQUENCE</scope>
    <source>
        <strain evidence="3">LMG 23639</strain>
    </source>
</reference>
<comment type="caution">
    <text evidence="3">The sequence shown here is derived from an EMBL/GenBank/DDBJ whole genome shotgun (WGS) entry which is preliminary data.</text>
</comment>
<feature type="signal peptide" evidence="2">
    <location>
        <begin position="1"/>
        <end position="25"/>
    </location>
</feature>
<gene>
    <name evidence="3" type="ORF">AOPFMNJM_3661</name>
</gene>
<proteinExistence type="predicted"/>
<organism evidence="3 4">
    <name type="scientific">Methylobacterium jeotgali</name>
    <dbReference type="NCBI Taxonomy" id="381630"/>
    <lineage>
        <taxon>Bacteria</taxon>
        <taxon>Pseudomonadati</taxon>
        <taxon>Pseudomonadota</taxon>
        <taxon>Alphaproteobacteria</taxon>
        <taxon>Hyphomicrobiales</taxon>
        <taxon>Methylobacteriaceae</taxon>
        <taxon>Methylobacterium</taxon>
    </lineage>
</organism>
<keyword evidence="4" id="KW-1185">Reference proteome</keyword>
<name>A0ABQ4SYN6_9HYPH</name>
<dbReference type="Proteomes" id="UP001055102">
    <property type="component" value="Unassembled WGS sequence"/>
</dbReference>
<evidence type="ECO:0000313" key="4">
    <source>
        <dbReference type="Proteomes" id="UP001055102"/>
    </source>
</evidence>
<accession>A0ABQ4SYN6</accession>
<dbReference type="EMBL" id="BPQR01000075">
    <property type="protein sequence ID" value="GJE08324.1"/>
    <property type="molecule type" value="Genomic_DNA"/>
</dbReference>
<feature type="region of interest" description="Disordered" evidence="1">
    <location>
        <begin position="63"/>
        <end position="89"/>
    </location>
</feature>